<evidence type="ECO:0000256" key="2">
    <source>
        <dbReference type="ARBA" id="ARBA00005194"/>
    </source>
</evidence>
<dbReference type="Gene3D" id="2.40.50.100">
    <property type="match status" value="1"/>
</dbReference>
<keyword evidence="5 9" id="KW-0276">Fatty acid metabolism</keyword>
<comment type="pathway">
    <text evidence="2 9">Lipid metabolism; fatty acid biosynthesis.</text>
</comment>
<evidence type="ECO:0000313" key="13">
    <source>
        <dbReference type="Proteomes" id="UP000199071"/>
    </source>
</evidence>
<dbReference type="PROSITE" id="PS00188">
    <property type="entry name" value="BIOTIN"/>
    <property type="match status" value="1"/>
</dbReference>
<evidence type="ECO:0000256" key="3">
    <source>
        <dbReference type="ARBA" id="ARBA00017562"/>
    </source>
</evidence>
<dbReference type="GO" id="GO:0009317">
    <property type="term" value="C:acetyl-CoA carboxylase complex"/>
    <property type="evidence" value="ECO:0007669"/>
    <property type="project" value="InterPro"/>
</dbReference>
<dbReference type="PANTHER" id="PTHR45266:SF3">
    <property type="entry name" value="OXALOACETATE DECARBOXYLASE ALPHA CHAIN"/>
    <property type="match status" value="1"/>
</dbReference>
<feature type="compositionally biased region" description="Low complexity" evidence="10">
    <location>
        <begin position="45"/>
        <end position="57"/>
    </location>
</feature>
<dbReference type="RefSeq" id="WP_090877555.1">
    <property type="nucleotide sequence ID" value="NZ_FMXQ01000006.1"/>
</dbReference>
<evidence type="ECO:0000256" key="9">
    <source>
        <dbReference type="RuleBase" id="RU364072"/>
    </source>
</evidence>
<gene>
    <name evidence="12" type="ORF">SAMN02982931_03114</name>
</gene>
<dbReference type="InterPro" id="IPR050709">
    <property type="entry name" value="Biotin_Carboxyl_Carrier/Decarb"/>
</dbReference>
<evidence type="ECO:0000256" key="4">
    <source>
        <dbReference type="ARBA" id="ARBA00022516"/>
    </source>
</evidence>
<dbReference type="AlphaFoldDB" id="A0A1G6D7I1"/>
<sequence length="153" mass="16323">MNDKKKIVDHDLIRELSKLLTETDLTEIELEDGDMRIRVARSPAPVTAVAPAAAAPAPAEPSHRQPAAAPDDPAANPGALLSPMVGTAYLSSEPGARPYVDIGESVREGQTVMIVEAMKTMNQIPATRSGTVTRILVEDGQPVEYGEPLMIIE</sequence>
<keyword evidence="8 9" id="KW-0092">Biotin</keyword>
<evidence type="ECO:0000256" key="5">
    <source>
        <dbReference type="ARBA" id="ARBA00022832"/>
    </source>
</evidence>
<dbReference type="Pfam" id="PF00364">
    <property type="entry name" value="Biotin_lipoyl"/>
    <property type="match status" value="1"/>
</dbReference>
<feature type="domain" description="Lipoyl-binding" evidence="11">
    <location>
        <begin position="77"/>
        <end position="153"/>
    </location>
</feature>
<dbReference type="GO" id="GO:0006633">
    <property type="term" value="P:fatty acid biosynthetic process"/>
    <property type="evidence" value="ECO:0007669"/>
    <property type="project" value="UniProtKB-UniPathway"/>
</dbReference>
<dbReference type="Proteomes" id="UP000199071">
    <property type="component" value="Unassembled WGS sequence"/>
</dbReference>
<dbReference type="CDD" id="cd06850">
    <property type="entry name" value="biotinyl_domain"/>
    <property type="match status" value="1"/>
</dbReference>
<organism evidence="12 13">
    <name type="scientific">Bauldia litoralis</name>
    <dbReference type="NCBI Taxonomy" id="665467"/>
    <lineage>
        <taxon>Bacteria</taxon>
        <taxon>Pseudomonadati</taxon>
        <taxon>Pseudomonadota</taxon>
        <taxon>Alphaproteobacteria</taxon>
        <taxon>Hyphomicrobiales</taxon>
        <taxon>Kaistiaceae</taxon>
        <taxon>Bauldia</taxon>
    </lineage>
</organism>
<evidence type="ECO:0000256" key="7">
    <source>
        <dbReference type="ARBA" id="ARBA00023160"/>
    </source>
</evidence>
<dbReference type="InterPro" id="IPR000089">
    <property type="entry name" value="Biotin_lipoyl"/>
</dbReference>
<proteinExistence type="predicted"/>
<evidence type="ECO:0000256" key="1">
    <source>
        <dbReference type="ARBA" id="ARBA00003761"/>
    </source>
</evidence>
<evidence type="ECO:0000256" key="8">
    <source>
        <dbReference type="ARBA" id="ARBA00023267"/>
    </source>
</evidence>
<dbReference type="PANTHER" id="PTHR45266">
    <property type="entry name" value="OXALOACETATE DECARBOXYLASE ALPHA CHAIN"/>
    <property type="match status" value="1"/>
</dbReference>
<keyword evidence="6 9" id="KW-0443">Lipid metabolism</keyword>
<evidence type="ECO:0000313" key="12">
    <source>
        <dbReference type="EMBL" id="SDB41071.1"/>
    </source>
</evidence>
<dbReference type="PRINTS" id="PR01071">
    <property type="entry name" value="ACOABIOTINCC"/>
</dbReference>
<keyword evidence="7 9" id="KW-0275">Fatty acid biosynthesis</keyword>
<dbReference type="PROSITE" id="PS50968">
    <property type="entry name" value="BIOTINYL_LIPOYL"/>
    <property type="match status" value="1"/>
</dbReference>
<dbReference type="OrthoDB" id="9811735at2"/>
<dbReference type="InterPro" id="IPR001882">
    <property type="entry name" value="Biotin_BS"/>
</dbReference>
<keyword evidence="4 9" id="KW-0444">Lipid biosynthesis</keyword>
<dbReference type="InterPro" id="IPR011053">
    <property type="entry name" value="Single_hybrid_motif"/>
</dbReference>
<evidence type="ECO:0000259" key="11">
    <source>
        <dbReference type="PROSITE" id="PS50968"/>
    </source>
</evidence>
<protein>
    <recommendedName>
        <fullName evidence="3 9">Biotin carboxyl carrier protein of acetyl-CoA carboxylase</fullName>
    </recommendedName>
</protein>
<dbReference type="STRING" id="665467.SAMN02982931_03114"/>
<dbReference type="InterPro" id="IPR001249">
    <property type="entry name" value="AcCoA_biotinCC"/>
</dbReference>
<feature type="region of interest" description="Disordered" evidence="10">
    <location>
        <begin position="45"/>
        <end position="80"/>
    </location>
</feature>
<accession>A0A1G6D7I1</accession>
<dbReference type="UniPathway" id="UPA00094"/>
<name>A0A1G6D7I1_9HYPH</name>
<evidence type="ECO:0000256" key="6">
    <source>
        <dbReference type="ARBA" id="ARBA00023098"/>
    </source>
</evidence>
<comment type="function">
    <text evidence="1 9">This protein is a component of the acetyl coenzyme A carboxylase complex; first, biotin carboxylase catalyzes the carboxylation of the carrier protein and then the transcarboxylase transfers the carboxyl group to form malonyl-CoA.</text>
</comment>
<dbReference type="GO" id="GO:0003989">
    <property type="term" value="F:acetyl-CoA carboxylase activity"/>
    <property type="evidence" value="ECO:0007669"/>
    <property type="project" value="InterPro"/>
</dbReference>
<dbReference type="SUPFAM" id="SSF51230">
    <property type="entry name" value="Single hybrid motif"/>
    <property type="match status" value="1"/>
</dbReference>
<evidence type="ECO:0000256" key="10">
    <source>
        <dbReference type="SAM" id="MobiDB-lite"/>
    </source>
</evidence>
<dbReference type="EMBL" id="FMXQ01000006">
    <property type="protein sequence ID" value="SDB41071.1"/>
    <property type="molecule type" value="Genomic_DNA"/>
</dbReference>
<reference evidence="12 13" key="1">
    <citation type="submission" date="2016-10" db="EMBL/GenBank/DDBJ databases">
        <authorList>
            <person name="de Groot N.N."/>
        </authorList>
    </citation>
    <scope>NUCLEOTIDE SEQUENCE [LARGE SCALE GENOMIC DNA]</scope>
    <source>
        <strain evidence="12 13">ATCC 35022</strain>
    </source>
</reference>
<feature type="compositionally biased region" description="Low complexity" evidence="10">
    <location>
        <begin position="66"/>
        <end position="79"/>
    </location>
</feature>
<keyword evidence="13" id="KW-1185">Reference proteome</keyword>
<dbReference type="NCBIfam" id="TIGR00531">
    <property type="entry name" value="BCCP"/>
    <property type="match status" value="1"/>
</dbReference>